<proteinExistence type="predicted"/>
<protein>
    <submittedName>
        <fullName evidence="1">Uncharacterized protein</fullName>
    </submittedName>
</protein>
<sequence>MTPLIPSSDDIIFALEALSFDVTDENDEYAVMSDGIYSIKVYFNPDDEQVKKMRSMLTEIFSDYENRVQALIENGIDDVDEYAAGYDDDDYDEAVYDTDNDLDYADEVRRIKMWLNRRV</sequence>
<evidence type="ECO:0000313" key="1">
    <source>
        <dbReference type="EMBL" id="MBD3364859.1"/>
    </source>
</evidence>
<evidence type="ECO:0000313" key="2">
    <source>
        <dbReference type="Proteomes" id="UP000630660"/>
    </source>
</evidence>
<comment type="caution">
    <text evidence="1">The sequence shown here is derived from an EMBL/GenBank/DDBJ whole genome shotgun (WGS) entry which is preliminary data.</text>
</comment>
<dbReference type="Proteomes" id="UP000630660">
    <property type="component" value="Unassembled WGS sequence"/>
</dbReference>
<accession>A0A9D5QCS0</accession>
<reference evidence="1" key="1">
    <citation type="submission" date="2019-11" db="EMBL/GenBank/DDBJ databases">
        <title>Microbial mats filling the niche in hypersaline microbial mats.</title>
        <authorList>
            <person name="Wong H.L."/>
            <person name="Macleod F.I."/>
            <person name="White R.A. III"/>
            <person name="Burns B.P."/>
        </authorList>
    </citation>
    <scope>NUCLEOTIDE SEQUENCE</scope>
    <source>
        <strain evidence="1">Bin_327</strain>
    </source>
</reference>
<dbReference type="AlphaFoldDB" id="A0A9D5QCS0"/>
<organism evidence="1 2">
    <name type="scientific">candidate division WOR-3 bacterium</name>
    <dbReference type="NCBI Taxonomy" id="2052148"/>
    <lineage>
        <taxon>Bacteria</taxon>
        <taxon>Bacteria division WOR-3</taxon>
    </lineage>
</organism>
<name>A0A9D5QCS0_UNCW3</name>
<dbReference type="EMBL" id="WJKJ01000220">
    <property type="protein sequence ID" value="MBD3364859.1"/>
    <property type="molecule type" value="Genomic_DNA"/>
</dbReference>
<gene>
    <name evidence="1" type="ORF">GF359_06555</name>
</gene>